<proteinExistence type="predicted"/>
<dbReference type="InterPro" id="IPR032053">
    <property type="entry name" value="Ribosomal_mS34"/>
</dbReference>
<evidence type="ECO:0000313" key="2">
    <source>
        <dbReference type="Proteomes" id="UP000184267"/>
    </source>
</evidence>
<dbReference type="GO" id="GO:0005739">
    <property type="term" value="C:mitochondrion"/>
    <property type="evidence" value="ECO:0007669"/>
    <property type="project" value="InterPro"/>
</dbReference>
<reference evidence="1 2" key="1">
    <citation type="submission" date="2016-10" db="EMBL/GenBank/DDBJ databases">
        <title>Genome sequence of the basidiomycete white-rot fungus Trametes pubescens.</title>
        <authorList>
            <person name="Makela M.R."/>
            <person name="Granchi Z."/>
            <person name="Peng M."/>
            <person name="De Vries R.P."/>
            <person name="Grigoriev I."/>
            <person name="Riley R."/>
            <person name="Hilden K."/>
        </authorList>
    </citation>
    <scope>NUCLEOTIDE SEQUENCE [LARGE SCALE GENOMIC DNA]</scope>
    <source>
        <strain evidence="1 2">FBCC735</strain>
    </source>
</reference>
<organism evidence="1 2">
    <name type="scientific">Trametes pubescens</name>
    <name type="common">White-rot fungus</name>
    <dbReference type="NCBI Taxonomy" id="154538"/>
    <lineage>
        <taxon>Eukaryota</taxon>
        <taxon>Fungi</taxon>
        <taxon>Dikarya</taxon>
        <taxon>Basidiomycota</taxon>
        <taxon>Agaricomycotina</taxon>
        <taxon>Agaricomycetes</taxon>
        <taxon>Polyporales</taxon>
        <taxon>Polyporaceae</taxon>
        <taxon>Trametes</taxon>
    </lineage>
</organism>
<protein>
    <submittedName>
        <fullName evidence="1">Uncharacterized protein</fullName>
    </submittedName>
</protein>
<dbReference type="OrthoDB" id="16434at2759"/>
<gene>
    <name evidence="1" type="ORF">TRAPUB_10133</name>
</gene>
<dbReference type="PANTHER" id="PTHR28589:SF1">
    <property type="entry name" value="SMALL RIBOSOMAL SUBUNIT PROTEIN MS34"/>
    <property type="match status" value="1"/>
</dbReference>
<accession>A0A1M2W0H8</accession>
<name>A0A1M2W0H8_TRAPU</name>
<comment type="caution">
    <text evidence="1">The sequence shown here is derived from an EMBL/GenBank/DDBJ whole genome shotgun (WGS) entry which is preliminary data.</text>
</comment>
<evidence type="ECO:0000313" key="1">
    <source>
        <dbReference type="EMBL" id="OJT13367.1"/>
    </source>
</evidence>
<dbReference type="GO" id="GO:0003735">
    <property type="term" value="F:structural constituent of ribosome"/>
    <property type="evidence" value="ECO:0007669"/>
    <property type="project" value="InterPro"/>
</dbReference>
<dbReference type="Proteomes" id="UP000184267">
    <property type="component" value="Unassembled WGS sequence"/>
</dbReference>
<dbReference type="AlphaFoldDB" id="A0A1M2W0H8"/>
<sequence length="120" mass="13343">MASAVQTALRKLLPSKLPPSLSPHPGSLYEVLSRYPQDGVGQRVYQTRWGAKGIEGSYWEVTRTKLKAEGQHGKAWGVLVWKGKRIGEQDEQIRGGLKYRWAVGESRTKPGFKPLPPSTS</sequence>
<dbReference type="PANTHER" id="PTHR28589">
    <property type="entry name" value="28S RIBOSOMAL PROTEIN S34, MITOCHONDRIAL"/>
    <property type="match status" value="1"/>
</dbReference>
<dbReference type="Pfam" id="PF16053">
    <property type="entry name" value="MRP-S34"/>
    <property type="match status" value="1"/>
</dbReference>
<dbReference type="EMBL" id="MNAD01000413">
    <property type="protein sequence ID" value="OJT13367.1"/>
    <property type="molecule type" value="Genomic_DNA"/>
</dbReference>
<keyword evidence="2" id="KW-1185">Reference proteome</keyword>
<dbReference type="OMA" id="PQDGVGQ"/>